<dbReference type="SUPFAM" id="SSF46955">
    <property type="entry name" value="Putative DNA-binding domain"/>
    <property type="match status" value="1"/>
</dbReference>
<dbReference type="InterPro" id="IPR041657">
    <property type="entry name" value="HTH_17"/>
</dbReference>
<evidence type="ECO:0000313" key="2">
    <source>
        <dbReference type="EMBL" id="MCP2368256.1"/>
    </source>
</evidence>
<evidence type="ECO:0000259" key="1">
    <source>
        <dbReference type="Pfam" id="PF12728"/>
    </source>
</evidence>
<dbReference type="STRING" id="589382.SAMN04489721_1746"/>
<name>A0A1H1UAR9_9MICO</name>
<evidence type="ECO:0000313" key="5">
    <source>
        <dbReference type="Proteomes" id="UP000893823"/>
    </source>
</evidence>
<dbReference type="NCBIfam" id="TIGR01764">
    <property type="entry name" value="excise"/>
    <property type="match status" value="1"/>
</dbReference>
<keyword evidence="5" id="KW-1185">Reference proteome</keyword>
<dbReference type="RefSeq" id="WP_092675918.1">
    <property type="nucleotide sequence ID" value="NZ_BMDN01000004.1"/>
</dbReference>
<evidence type="ECO:0000313" key="4">
    <source>
        <dbReference type="Proteomes" id="UP000199482"/>
    </source>
</evidence>
<accession>A0A1H1UAR9</accession>
<dbReference type="EMBL" id="SODL02000004">
    <property type="protein sequence ID" value="MCP2368256.1"/>
    <property type="molecule type" value="Genomic_DNA"/>
</dbReference>
<gene>
    <name evidence="2" type="ORF">BCL57_002429</name>
    <name evidence="3" type="ORF">SAMN04489721_1746</name>
</gene>
<proteinExistence type="predicted"/>
<sequence length="97" mass="10868">MIQHGPGDAIGRFLSVADAAEVLAVDVETVHDLIRSGELPAIRVGERGPWRIERTQLEVWIDDQYEATRRHSVWHQGEFANVVELSGARSRGIRPVD</sequence>
<reference evidence="3" key="1">
    <citation type="submission" date="2016-10" db="EMBL/GenBank/DDBJ databases">
        <authorList>
            <person name="de Groot N.N."/>
        </authorList>
    </citation>
    <scope>NUCLEOTIDE SEQUENCE [LARGE SCALE GENOMIC DNA]</scope>
    <source>
        <strain evidence="3">CPCC 202695</strain>
    </source>
</reference>
<dbReference type="EMBL" id="LT629755">
    <property type="protein sequence ID" value="SDS69356.1"/>
    <property type="molecule type" value="Genomic_DNA"/>
</dbReference>
<dbReference type="OrthoDB" id="5524782at2"/>
<feature type="domain" description="Helix-turn-helix" evidence="1">
    <location>
        <begin position="13"/>
        <end position="64"/>
    </location>
</feature>
<dbReference type="InterPro" id="IPR010093">
    <property type="entry name" value="SinI_DNA-bd"/>
</dbReference>
<dbReference type="AlphaFoldDB" id="A0A1H1UAR9"/>
<protein>
    <submittedName>
        <fullName evidence="3">DNA binding domain-containing protein, excisionase family</fullName>
    </submittedName>
    <submittedName>
        <fullName evidence="2">Excisionase family DNA binding protein</fullName>
    </submittedName>
</protein>
<evidence type="ECO:0000313" key="3">
    <source>
        <dbReference type="EMBL" id="SDS69356.1"/>
    </source>
</evidence>
<reference evidence="4" key="2">
    <citation type="submission" date="2016-10" db="EMBL/GenBank/DDBJ databases">
        <authorList>
            <person name="Varghese N."/>
            <person name="Submissions S."/>
        </authorList>
    </citation>
    <scope>NUCLEOTIDE SEQUENCE [LARGE SCALE GENOMIC DNA]</scope>
    <source>
        <strain evidence="4">CPCC 202695</strain>
    </source>
</reference>
<dbReference type="Proteomes" id="UP000893823">
    <property type="component" value="Unassembled WGS sequence"/>
</dbReference>
<dbReference type="Proteomes" id="UP000199482">
    <property type="component" value="Chromosome I"/>
</dbReference>
<dbReference type="InterPro" id="IPR009061">
    <property type="entry name" value="DNA-bd_dom_put_sf"/>
</dbReference>
<dbReference type="Pfam" id="PF12728">
    <property type="entry name" value="HTH_17"/>
    <property type="match status" value="1"/>
</dbReference>
<dbReference type="GO" id="GO:0003677">
    <property type="term" value="F:DNA binding"/>
    <property type="evidence" value="ECO:0007669"/>
    <property type="project" value="InterPro"/>
</dbReference>
<organism evidence="3 4">
    <name type="scientific">Agromyces flavus</name>
    <dbReference type="NCBI Taxonomy" id="589382"/>
    <lineage>
        <taxon>Bacteria</taxon>
        <taxon>Bacillati</taxon>
        <taxon>Actinomycetota</taxon>
        <taxon>Actinomycetes</taxon>
        <taxon>Micrococcales</taxon>
        <taxon>Microbacteriaceae</taxon>
        <taxon>Agromyces</taxon>
    </lineage>
</organism>
<reference evidence="2" key="3">
    <citation type="submission" date="2022-06" db="EMBL/GenBank/DDBJ databases">
        <title>Genomic Encyclopedia of Type Strains, Phase III (KMG-III): the genomes of soil and plant-associated and newly described type strains.</title>
        <authorList>
            <person name="Whitman W."/>
        </authorList>
    </citation>
    <scope>NUCLEOTIDE SEQUENCE</scope>
    <source>
        <strain evidence="2">CPCC 202695</strain>
    </source>
</reference>